<evidence type="ECO:0000256" key="5">
    <source>
        <dbReference type="ARBA" id="ARBA00048885"/>
    </source>
</evidence>
<keyword evidence="2 6" id="KW-0859">Xylose metabolism</keyword>
<dbReference type="Pfam" id="PF02782">
    <property type="entry name" value="FGGY_C"/>
    <property type="match status" value="1"/>
</dbReference>
<dbReference type="SUPFAM" id="SSF53067">
    <property type="entry name" value="Actin-like ATPase domain"/>
    <property type="match status" value="2"/>
</dbReference>
<evidence type="ECO:0000256" key="4">
    <source>
        <dbReference type="ARBA" id="ARBA00022777"/>
    </source>
</evidence>
<keyword evidence="3 6" id="KW-0808">Transferase</keyword>
<dbReference type="InterPro" id="IPR043129">
    <property type="entry name" value="ATPase_NBD"/>
</dbReference>
<keyword evidence="6" id="KW-0067">ATP-binding</keyword>
<dbReference type="GO" id="GO:0042732">
    <property type="term" value="P:D-xylose metabolic process"/>
    <property type="evidence" value="ECO:0007669"/>
    <property type="project" value="UniProtKB-UniRule"/>
</dbReference>
<dbReference type="PIRSF" id="PIRSF000538">
    <property type="entry name" value="GlpK"/>
    <property type="match status" value="1"/>
</dbReference>
<dbReference type="InterPro" id="IPR000577">
    <property type="entry name" value="Carb_kinase_FGGY"/>
</dbReference>
<evidence type="ECO:0000256" key="1">
    <source>
        <dbReference type="ARBA" id="ARBA00009156"/>
    </source>
</evidence>
<proteinExistence type="inferred from homology"/>
<evidence type="ECO:0000256" key="3">
    <source>
        <dbReference type="ARBA" id="ARBA00022679"/>
    </source>
</evidence>
<reference evidence="9 10" key="1">
    <citation type="journal article" date="2012" name="New Phytol.">
        <title>Insight into trade-off between wood decay and parasitism from the genome of a fungal forest pathogen.</title>
        <authorList>
            <person name="Olson A."/>
            <person name="Aerts A."/>
            <person name="Asiegbu F."/>
            <person name="Belbahri L."/>
            <person name="Bouzid O."/>
            <person name="Broberg A."/>
            <person name="Canback B."/>
            <person name="Coutinho P.M."/>
            <person name="Cullen D."/>
            <person name="Dalman K."/>
            <person name="Deflorio G."/>
            <person name="van Diepen L.T."/>
            <person name="Dunand C."/>
            <person name="Duplessis S."/>
            <person name="Durling M."/>
            <person name="Gonthier P."/>
            <person name="Grimwood J."/>
            <person name="Fossdal C.G."/>
            <person name="Hansson D."/>
            <person name="Henrissat B."/>
            <person name="Hietala A."/>
            <person name="Himmelstrand K."/>
            <person name="Hoffmeister D."/>
            <person name="Hogberg N."/>
            <person name="James T.Y."/>
            <person name="Karlsson M."/>
            <person name="Kohler A."/>
            <person name="Kues U."/>
            <person name="Lee Y.H."/>
            <person name="Lin Y.C."/>
            <person name="Lind M."/>
            <person name="Lindquist E."/>
            <person name="Lombard V."/>
            <person name="Lucas S."/>
            <person name="Lunden K."/>
            <person name="Morin E."/>
            <person name="Murat C."/>
            <person name="Park J."/>
            <person name="Raffaello T."/>
            <person name="Rouze P."/>
            <person name="Salamov A."/>
            <person name="Schmutz J."/>
            <person name="Solheim H."/>
            <person name="Stahlberg J."/>
            <person name="Velez H."/>
            <person name="de Vries R.P."/>
            <person name="Wiebenga A."/>
            <person name="Woodward S."/>
            <person name="Yakovlev I."/>
            <person name="Garbelotto M."/>
            <person name="Martin F."/>
            <person name="Grigoriev I.V."/>
            <person name="Stenlid J."/>
        </authorList>
    </citation>
    <scope>NUCLEOTIDE SEQUENCE [LARGE SCALE GENOMIC DNA]</scope>
    <source>
        <strain evidence="9 10">TC 32-1</strain>
    </source>
</reference>
<accession>W4K068</accession>
<evidence type="ECO:0000259" key="8">
    <source>
        <dbReference type="Pfam" id="PF02782"/>
    </source>
</evidence>
<dbReference type="GeneID" id="20674303"/>
<feature type="domain" description="Carbohydrate kinase FGGY N-terminal" evidence="7">
    <location>
        <begin position="128"/>
        <end position="285"/>
    </location>
</feature>
<dbReference type="GO" id="GO:0004856">
    <property type="term" value="F:D-xylulokinase activity"/>
    <property type="evidence" value="ECO:0007669"/>
    <property type="project" value="UniProtKB-UniRule"/>
</dbReference>
<comment type="function">
    <text evidence="6">Highly specific D-xylulose kinase which participates in the catabolism of xylose. Xylose is a major component of hemicelluloses such as xylan. Most fungi utilize D-xylose via three enzymatic reactions, xylose reductase (XR), xylitol dehydrogenase (XDH), and xylulokinase, to form xylulose 5-phosphate, which enters pentose phosphate pathway.</text>
</comment>
<sequence>MSADPLFLGLDLSTQQLKAIVISEDSAVVHEVSVGFDRDLPRYGTMNGALKGPDEGEVTSPVGMWLEALDLLMQRMKDAGVDFNSIMGISGAGQHGSVYWSAEANSALSSLDPSKPLHVQLAPKAFSLPNAPIWQDSSTMRECRELENAVGGAQVLADLTGSRAYERFTGAQIRRIRRLRAEAYAATSRVSLVSSFLPSLFLGTIAPIEVSDASGMNLMNVLTCKWDDHLLEICGGPELREKIGPEPVPGGTVLGKIHKWWTERWGFNPECIVAPFTGDNPATMVALSTPGDAVLSLGTSTTFLLAIPPADAPPARFTTSHLLSHPTTLDAQIAMLCYKNGALAREQVRDRYANADWARFNELVETTPPGNGGNWGLYFPLPEIIPPGVKGNFFFSSSPSIAPVDALPPTAHPRAILESQFLSIRSRIAAILPSSSPPLRRLILTGGSSANPAIRQLAADLFGMATYVAEGSKEAAGMGGAVLAKFAWWRAHNGGVGTFEEMRAGDVERLRQVAVSKREFTAVYDSLVERYRACEAVVVKACAA</sequence>
<dbReference type="KEGG" id="hir:HETIRDRAFT_428829"/>
<protein>
    <recommendedName>
        <fullName evidence="6">Xylulose kinase</fullName>
        <ecNumber evidence="6">2.7.1.17</ecNumber>
    </recommendedName>
</protein>
<dbReference type="STRING" id="747525.W4K068"/>
<evidence type="ECO:0000256" key="6">
    <source>
        <dbReference type="RuleBase" id="RU367058"/>
    </source>
</evidence>
<keyword evidence="4 6" id="KW-0418">Kinase</keyword>
<keyword evidence="6" id="KW-0547">Nucleotide-binding</keyword>
<dbReference type="InterPro" id="IPR042024">
    <property type="entry name" value="D-XK_euk"/>
</dbReference>
<dbReference type="EC" id="2.7.1.17" evidence="6"/>
<keyword evidence="6" id="KW-0119">Carbohydrate metabolism</keyword>
<dbReference type="InParanoid" id="W4K068"/>
<evidence type="ECO:0000259" key="7">
    <source>
        <dbReference type="Pfam" id="PF00370"/>
    </source>
</evidence>
<comment type="catalytic activity">
    <reaction evidence="5 6">
        <text>D-xylulose + ATP = D-xylulose 5-phosphate + ADP + H(+)</text>
        <dbReference type="Rhea" id="RHEA:10964"/>
        <dbReference type="ChEBI" id="CHEBI:15378"/>
        <dbReference type="ChEBI" id="CHEBI:17140"/>
        <dbReference type="ChEBI" id="CHEBI:30616"/>
        <dbReference type="ChEBI" id="CHEBI:57737"/>
        <dbReference type="ChEBI" id="CHEBI:456216"/>
        <dbReference type="EC" id="2.7.1.17"/>
    </reaction>
</comment>
<dbReference type="GO" id="GO:0005829">
    <property type="term" value="C:cytosol"/>
    <property type="evidence" value="ECO:0007669"/>
    <property type="project" value="TreeGrafter"/>
</dbReference>
<gene>
    <name evidence="9" type="ORF">HETIRDRAFT_428829</name>
</gene>
<dbReference type="OrthoDB" id="1728974at2759"/>
<dbReference type="RefSeq" id="XP_009549443.1">
    <property type="nucleotide sequence ID" value="XM_009551148.1"/>
</dbReference>
<dbReference type="EMBL" id="KI925461">
    <property type="protein sequence ID" value="ETW79187.1"/>
    <property type="molecule type" value="Genomic_DNA"/>
</dbReference>
<dbReference type="GO" id="GO:0005997">
    <property type="term" value="P:xylulose metabolic process"/>
    <property type="evidence" value="ECO:0007669"/>
    <property type="project" value="TreeGrafter"/>
</dbReference>
<dbReference type="PANTHER" id="PTHR10196">
    <property type="entry name" value="SUGAR KINASE"/>
    <property type="match status" value="1"/>
</dbReference>
<dbReference type="CDD" id="cd07776">
    <property type="entry name" value="ASKHA_NBD_FGGY_SpXK-like"/>
    <property type="match status" value="1"/>
</dbReference>
<dbReference type="GO" id="GO:0005524">
    <property type="term" value="F:ATP binding"/>
    <property type="evidence" value="ECO:0007669"/>
    <property type="project" value="UniProtKB-UniRule"/>
</dbReference>
<dbReference type="FunFam" id="3.30.420.40:FF:000118">
    <property type="entry name" value="Xylulose kinase 2"/>
    <property type="match status" value="1"/>
</dbReference>
<evidence type="ECO:0000313" key="10">
    <source>
        <dbReference type="Proteomes" id="UP000030671"/>
    </source>
</evidence>
<dbReference type="InterPro" id="IPR018485">
    <property type="entry name" value="FGGY_C"/>
</dbReference>
<evidence type="ECO:0000256" key="2">
    <source>
        <dbReference type="ARBA" id="ARBA00022629"/>
    </source>
</evidence>
<dbReference type="HOGENOM" id="CLU_016149_8_0_1"/>
<organism evidence="9 10">
    <name type="scientific">Heterobasidion irregulare (strain TC 32-1)</name>
    <dbReference type="NCBI Taxonomy" id="747525"/>
    <lineage>
        <taxon>Eukaryota</taxon>
        <taxon>Fungi</taxon>
        <taxon>Dikarya</taxon>
        <taxon>Basidiomycota</taxon>
        <taxon>Agaricomycotina</taxon>
        <taxon>Agaricomycetes</taxon>
        <taxon>Russulales</taxon>
        <taxon>Bondarzewiaceae</taxon>
        <taxon>Heterobasidion</taxon>
        <taxon>Heterobasidion annosum species complex</taxon>
    </lineage>
</organism>
<keyword evidence="10" id="KW-1185">Reference proteome</keyword>
<feature type="domain" description="Carbohydrate kinase FGGY C-terminal" evidence="8">
    <location>
        <begin position="294"/>
        <end position="488"/>
    </location>
</feature>
<dbReference type="InterPro" id="IPR018484">
    <property type="entry name" value="FGGY_N"/>
</dbReference>
<dbReference type="Proteomes" id="UP000030671">
    <property type="component" value="Unassembled WGS sequence"/>
</dbReference>
<dbReference type="AlphaFoldDB" id="W4K068"/>
<comment type="similarity">
    <text evidence="1 6">Belongs to the FGGY kinase family.</text>
</comment>
<dbReference type="Pfam" id="PF00370">
    <property type="entry name" value="FGGY_N"/>
    <property type="match status" value="1"/>
</dbReference>
<dbReference type="eggNOG" id="KOG2531">
    <property type="taxonomic scope" value="Eukaryota"/>
</dbReference>
<dbReference type="Gene3D" id="3.30.420.40">
    <property type="match status" value="2"/>
</dbReference>
<evidence type="ECO:0000313" key="9">
    <source>
        <dbReference type="EMBL" id="ETW79187.1"/>
    </source>
</evidence>
<name>W4K068_HETIT</name>
<dbReference type="FunCoup" id="W4K068">
    <property type="interactions" value="324"/>
</dbReference>
<dbReference type="PANTHER" id="PTHR10196:SF57">
    <property type="entry name" value="XYLULOSE KINASE"/>
    <property type="match status" value="1"/>
</dbReference>